<sequence length="102" mass="11923">MAEPLDIDTLGRLYGRGRYDEASGLYEWYEAPEEVTAPKTSATWSALLDQWELLRWDFAHLLHVDLDIELIRHPWAWFADHVAVLLGHPESMTHHHFKESDV</sequence>
<evidence type="ECO:0000313" key="1">
    <source>
        <dbReference type="EMBL" id="GAA4175747.1"/>
    </source>
</evidence>
<protein>
    <submittedName>
        <fullName evidence="1">Uncharacterized protein</fullName>
    </submittedName>
</protein>
<dbReference type="EMBL" id="BAABBW010000003">
    <property type="protein sequence ID" value="GAA4175747.1"/>
    <property type="molecule type" value="Genomic_DNA"/>
</dbReference>
<proteinExistence type="predicted"/>
<evidence type="ECO:0000313" key="2">
    <source>
        <dbReference type="Proteomes" id="UP001501079"/>
    </source>
</evidence>
<dbReference type="Proteomes" id="UP001501079">
    <property type="component" value="Unassembled WGS sequence"/>
</dbReference>
<accession>A0ABP8A1R5</accession>
<keyword evidence="2" id="KW-1185">Reference proteome</keyword>
<organism evidence="1 2">
    <name type="scientific">Gryllotalpicola koreensis</name>
    <dbReference type="NCBI Taxonomy" id="993086"/>
    <lineage>
        <taxon>Bacteria</taxon>
        <taxon>Bacillati</taxon>
        <taxon>Actinomycetota</taxon>
        <taxon>Actinomycetes</taxon>
        <taxon>Micrococcales</taxon>
        <taxon>Microbacteriaceae</taxon>
        <taxon>Gryllotalpicola</taxon>
    </lineage>
</organism>
<reference evidence="2" key="1">
    <citation type="journal article" date="2019" name="Int. J. Syst. Evol. Microbiol.">
        <title>The Global Catalogue of Microorganisms (GCM) 10K type strain sequencing project: providing services to taxonomists for standard genome sequencing and annotation.</title>
        <authorList>
            <consortium name="The Broad Institute Genomics Platform"/>
            <consortium name="The Broad Institute Genome Sequencing Center for Infectious Disease"/>
            <person name="Wu L."/>
            <person name="Ma J."/>
        </authorList>
    </citation>
    <scope>NUCLEOTIDE SEQUENCE [LARGE SCALE GENOMIC DNA]</scope>
    <source>
        <strain evidence="2">JCM 17591</strain>
    </source>
</reference>
<comment type="caution">
    <text evidence="1">The sequence shown here is derived from an EMBL/GenBank/DDBJ whole genome shotgun (WGS) entry which is preliminary data.</text>
</comment>
<name>A0ABP8A1R5_9MICO</name>
<gene>
    <name evidence="1" type="ORF">GCM10022287_21840</name>
</gene>